<dbReference type="InterPro" id="IPR040853">
    <property type="entry name" value="RapA2_cadherin-like"/>
</dbReference>
<dbReference type="AlphaFoldDB" id="A0A382T2W8"/>
<reference evidence="2" key="1">
    <citation type="submission" date="2018-05" db="EMBL/GenBank/DDBJ databases">
        <authorList>
            <person name="Lanie J.A."/>
            <person name="Ng W.-L."/>
            <person name="Kazmierczak K.M."/>
            <person name="Andrzejewski T.M."/>
            <person name="Davidsen T.M."/>
            <person name="Wayne K.J."/>
            <person name="Tettelin H."/>
            <person name="Glass J.I."/>
            <person name="Rusch D."/>
            <person name="Podicherti R."/>
            <person name="Tsui H.-C.T."/>
            <person name="Winkler M.E."/>
        </authorList>
    </citation>
    <scope>NUCLEOTIDE SEQUENCE</scope>
</reference>
<organism evidence="2">
    <name type="scientific">marine metagenome</name>
    <dbReference type="NCBI Taxonomy" id="408172"/>
    <lineage>
        <taxon>unclassified sequences</taxon>
        <taxon>metagenomes</taxon>
        <taxon>ecological metagenomes</taxon>
    </lineage>
</organism>
<evidence type="ECO:0000313" key="2">
    <source>
        <dbReference type="EMBL" id="SVD16519.1"/>
    </source>
</evidence>
<dbReference type="Pfam" id="PF17803">
    <property type="entry name" value="Cadherin_4"/>
    <property type="match status" value="1"/>
</dbReference>
<dbReference type="EMBL" id="UINC01133531">
    <property type="protein sequence ID" value="SVD16519.1"/>
    <property type="molecule type" value="Genomic_DNA"/>
</dbReference>
<protein>
    <recommendedName>
        <fullName evidence="1">RapA2 cadherin-like domain-containing protein</fullName>
    </recommendedName>
</protein>
<feature type="domain" description="RapA2 cadherin-like" evidence="1">
    <location>
        <begin position="48"/>
        <end position="106"/>
    </location>
</feature>
<evidence type="ECO:0000259" key="1">
    <source>
        <dbReference type="Pfam" id="PF17803"/>
    </source>
</evidence>
<sequence>MNGEENNILSTRKRRSSLDANNITWPALAALTLSACGGGGGGGQMVQPTPTNRAPVAAADKTVGMDEDASNTALAITAPTDADGNNLTISVNAIPSGGTLATADGTTVT</sequence>
<proteinExistence type="predicted"/>
<accession>A0A382T2W8</accession>
<feature type="non-terminal residue" evidence="2">
    <location>
        <position position="109"/>
    </location>
</feature>
<name>A0A382T2W8_9ZZZZ</name>
<gene>
    <name evidence="2" type="ORF">METZ01_LOCUS369373</name>
</gene>